<accession>A0A1J4JB68</accession>
<evidence type="ECO:0000256" key="1">
    <source>
        <dbReference type="ARBA" id="ARBA00038054"/>
    </source>
</evidence>
<reference evidence="3" key="1">
    <citation type="submission" date="2016-10" db="EMBL/GenBank/DDBJ databases">
        <authorList>
            <person name="Benchimol M."/>
            <person name="Almeida L.G."/>
            <person name="Vasconcelos A.T."/>
            <person name="Perreira-Neves A."/>
            <person name="Rosa I.A."/>
            <person name="Tasca T."/>
            <person name="Bogo M.R."/>
            <person name="de Souza W."/>
        </authorList>
    </citation>
    <scope>NUCLEOTIDE SEQUENCE [LARGE SCALE GENOMIC DNA]</scope>
    <source>
        <strain evidence="3">K</strain>
    </source>
</reference>
<sequence length="167" mass="19082">MSQTLPFAQLHDKALEIMSKGCFLNSFAEGKFNTMTIGWGSIGWMWGIPEFTVMVRRTRYTRELMEKNPFFTVSLPYQRDMSKALGICGTKSGRDCDKMALAGLKTKPAKKVSVPIIDGTGMHFECEVVYKQDMDSSLLAPELQKKWYSNNDYHTMYYGKIVDAYIE</sequence>
<dbReference type="EMBL" id="MLAK01001178">
    <property type="protein sequence ID" value="OHS96422.1"/>
    <property type="molecule type" value="Genomic_DNA"/>
</dbReference>
<dbReference type="InterPro" id="IPR052174">
    <property type="entry name" value="Flavoredoxin"/>
</dbReference>
<dbReference type="Gene3D" id="2.30.110.10">
    <property type="entry name" value="Electron Transport, Fmn-binding Protein, Chain A"/>
    <property type="match status" value="1"/>
</dbReference>
<gene>
    <name evidence="3" type="ORF">TRFO_37441</name>
</gene>
<evidence type="ECO:0000313" key="3">
    <source>
        <dbReference type="EMBL" id="OHS96422.1"/>
    </source>
</evidence>
<evidence type="ECO:0000313" key="4">
    <source>
        <dbReference type="Proteomes" id="UP000179807"/>
    </source>
</evidence>
<dbReference type="Pfam" id="PF01613">
    <property type="entry name" value="Flavin_Reduct"/>
    <property type="match status" value="1"/>
</dbReference>
<comment type="caution">
    <text evidence="3">The sequence shown here is derived from an EMBL/GenBank/DDBJ whole genome shotgun (WGS) entry which is preliminary data.</text>
</comment>
<dbReference type="InterPro" id="IPR012349">
    <property type="entry name" value="Split_barrel_FMN-bd"/>
</dbReference>
<name>A0A1J4JB68_9EUKA</name>
<feature type="domain" description="Flavin reductase like" evidence="2">
    <location>
        <begin position="29"/>
        <end position="165"/>
    </location>
</feature>
<dbReference type="SUPFAM" id="SSF50475">
    <property type="entry name" value="FMN-binding split barrel"/>
    <property type="match status" value="1"/>
</dbReference>
<keyword evidence="4" id="KW-1185">Reference proteome</keyword>
<dbReference type="AlphaFoldDB" id="A0A1J4JB68"/>
<dbReference type="Proteomes" id="UP000179807">
    <property type="component" value="Unassembled WGS sequence"/>
</dbReference>
<dbReference type="InterPro" id="IPR002563">
    <property type="entry name" value="Flavin_Rdtase-like_dom"/>
</dbReference>
<dbReference type="GO" id="GO:0010181">
    <property type="term" value="F:FMN binding"/>
    <property type="evidence" value="ECO:0007669"/>
    <property type="project" value="InterPro"/>
</dbReference>
<dbReference type="PANTHER" id="PTHR43567:SF5">
    <property type="entry name" value="HYPOTHETICAL CYTOSOLIC PROTEIN"/>
    <property type="match status" value="1"/>
</dbReference>
<dbReference type="VEuPathDB" id="TrichDB:TRFO_37441"/>
<comment type="similarity">
    <text evidence="1">Belongs to the flavoredoxin family.</text>
</comment>
<dbReference type="GeneID" id="94846127"/>
<organism evidence="3 4">
    <name type="scientific">Tritrichomonas foetus</name>
    <dbReference type="NCBI Taxonomy" id="1144522"/>
    <lineage>
        <taxon>Eukaryota</taxon>
        <taxon>Metamonada</taxon>
        <taxon>Parabasalia</taxon>
        <taxon>Tritrichomonadida</taxon>
        <taxon>Tritrichomonadidae</taxon>
        <taxon>Tritrichomonas</taxon>
    </lineage>
</organism>
<evidence type="ECO:0000259" key="2">
    <source>
        <dbReference type="Pfam" id="PF01613"/>
    </source>
</evidence>
<proteinExistence type="inferred from homology"/>
<dbReference type="PANTHER" id="PTHR43567">
    <property type="entry name" value="FLAVOREDOXIN-RELATED-RELATED"/>
    <property type="match status" value="1"/>
</dbReference>
<dbReference type="RefSeq" id="XP_068349559.1">
    <property type="nucleotide sequence ID" value="XM_068511423.1"/>
</dbReference>
<protein>
    <submittedName>
        <fullName evidence="3">Flavin reductase</fullName>
    </submittedName>
</protein>